<protein>
    <submittedName>
        <fullName evidence="1">Uncharacterized protein</fullName>
    </submittedName>
</protein>
<comment type="caution">
    <text evidence="1">The sequence shown here is derived from an EMBL/GenBank/DDBJ whole genome shotgun (WGS) entry which is preliminary data.</text>
</comment>
<dbReference type="RefSeq" id="WP_147744795.1">
    <property type="nucleotide sequence ID" value="NZ_VRUR01000002.1"/>
</dbReference>
<accession>A0A5C8V3A8</accession>
<organism evidence="1 2">
    <name type="scientific">Flagellimonas hymeniacidonis</name>
    <dbReference type="NCBI Taxonomy" id="2603628"/>
    <lineage>
        <taxon>Bacteria</taxon>
        <taxon>Pseudomonadati</taxon>
        <taxon>Bacteroidota</taxon>
        <taxon>Flavobacteriia</taxon>
        <taxon>Flavobacteriales</taxon>
        <taxon>Flavobacteriaceae</taxon>
        <taxon>Flagellimonas</taxon>
    </lineage>
</organism>
<dbReference type="EMBL" id="VRUR01000002">
    <property type="protein sequence ID" value="TXN36024.1"/>
    <property type="molecule type" value="Genomic_DNA"/>
</dbReference>
<reference evidence="1 2" key="1">
    <citation type="submission" date="2019-08" db="EMBL/GenBank/DDBJ databases">
        <title>Professor.</title>
        <authorList>
            <person name="Park J.S."/>
        </authorList>
    </citation>
    <scope>NUCLEOTIDE SEQUENCE [LARGE SCALE GENOMIC DNA]</scope>
    <source>
        <strain evidence="1 2">176CP5-101</strain>
    </source>
</reference>
<dbReference type="Proteomes" id="UP000321456">
    <property type="component" value="Unassembled WGS sequence"/>
</dbReference>
<name>A0A5C8V3A8_9FLAO</name>
<sequence>MKKIAIILFSISILGKPLYPIAEYITNYDYIVNNLCENKNKPALNCDGKCYLSKLLAQESKQSEENPFGEKQSQTEVQHIFFYKLTSQIDFGEDLSQASKDNFEIVSLLISTPFISEISEPPEAS</sequence>
<evidence type="ECO:0000313" key="1">
    <source>
        <dbReference type="EMBL" id="TXN36024.1"/>
    </source>
</evidence>
<gene>
    <name evidence="1" type="ORF">FVB32_15810</name>
</gene>
<dbReference type="AlphaFoldDB" id="A0A5C8V3A8"/>
<proteinExistence type="predicted"/>
<evidence type="ECO:0000313" key="2">
    <source>
        <dbReference type="Proteomes" id="UP000321456"/>
    </source>
</evidence>
<keyword evidence="2" id="KW-1185">Reference proteome</keyword>